<evidence type="ECO:0000313" key="1">
    <source>
        <dbReference type="EMBL" id="GFQ78210.1"/>
    </source>
</evidence>
<evidence type="ECO:0000313" key="2">
    <source>
        <dbReference type="Proteomes" id="UP000887116"/>
    </source>
</evidence>
<comment type="caution">
    <text evidence="1">The sequence shown here is derived from an EMBL/GenBank/DDBJ whole genome shotgun (WGS) entry which is preliminary data.</text>
</comment>
<accession>A0A8X6IJ86</accession>
<protein>
    <submittedName>
        <fullName evidence="1">Uncharacterized protein</fullName>
    </submittedName>
</protein>
<dbReference type="Proteomes" id="UP000887116">
    <property type="component" value="Unassembled WGS sequence"/>
</dbReference>
<keyword evidence="2" id="KW-1185">Reference proteome</keyword>
<sequence>MTQRHPLFQILRAQIRPGHGRISVQIGFHTFCPSAPNAGAVIPFSPLVEHKVLGFERFDSAEKGERAQFSRFPRRTENVSQGIQVVEMASKVLHRQQLWNG</sequence>
<dbReference type="EMBL" id="BMAO01011986">
    <property type="protein sequence ID" value="GFQ78210.1"/>
    <property type="molecule type" value="Genomic_DNA"/>
</dbReference>
<dbReference type="AlphaFoldDB" id="A0A8X6IJ86"/>
<reference evidence="1" key="1">
    <citation type="submission" date="2020-07" db="EMBL/GenBank/DDBJ databases">
        <title>Multicomponent nature underlies the extraordinary mechanical properties of spider dragline silk.</title>
        <authorList>
            <person name="Kono N."/>
            <person name="Nakamura H."/>
            <person name="Mori M."/>
            <person name="Yoshida Y."/>
            <person name="Ohtoshi R."/>
            <person name="Malay A.D."/>
            <person name="Moran D.A.P."/>
            <person name="Tomita M."/>
            <person name="Numata K."/>
            <person name="Arakawa K."/>
        </authorList>
    </citation>
    <scope>NUCLEOTIDE SEQUENCE</scope>
</reference>
<name>A0A8X6IJ86_TRICU</name>
<proteinExistence type="predicted"/>
<organism evidence="1 2">
    <name type="scientific">Trichonephila clavata</name>
    <name type="common">Joro spider</name>
    <name type="synonym">Nephila clavata</name>
    <dbReference type="NCBI Taxonomy" id="2740835"/>
    <lineage>
        <taxon>Eukaryota</taxon>
        <taxon>Metazoa</taxon>
        <taxon>Ecdysozoa</taxon>
        <taxon>Arthropoda</taxon>
        <taxon>Chelicerata</taxon>
        <taxon>Arachnida</taxon>
        <taxon>Araneae</taxon>
        <taxon>Araneomorphae</taxon>
        <taxon>Entelegynae</taxon>
        <taxon>Araneoidea</taxon>
        <taxon>Nephilidae</taxon>
        <taxon>Trichonephila</taxon>
    </lineage>
</organism>
<gene>
    <name evidence="1" type="ORF">TNCT_278801</name>
</gene>